<dbReference type="Gene3D" id="3.20.20.80">
    <property type="entry name" value="Glycosidases"/>
    <property type="match status" value="2"/>
</dbReference>
<dbReference type="InterPro" id="IPR017853">
    <property type="entry name" value="GH"/>
</dbReference>
<dbReference type="SUPFAM" id="SSF51445">
    <property type="entry name" value="(Trans)glycosidases"/>
    <property type="match status" value="1"/>
</dbReference>
<dbReference type="PANTHER" id="PTHR10357">
    <property type="entry name" value="ALPHA-AMYLASE FAMILY MEMBER"/>
    <property type="match status" value="1"/>
</dbReference>
<accession>A0ABT6ZEN7</accession>
<dbReference type="PANTHER" id="PTHR10357:SF219">
    <property type="entry name" value="MALTOSE ALPHA-D-GLUCOSYLTRANSFERASE"/>
    <property type="match status" value="1"/>
</dbReference>
<keyword evidence="3" id="KW-1185">Reference proteome</keyword>
<comment type="caution">
    <text evidence="2">The sequence shown here is derived from an EMBL/GenBank/DDBJ whole genome shotgun (WGS) entry which is preliminary data.</text>
</comment>
<dbReference type="Proteomes" id="UP001321481">
    <property type="component" value="Unassembled WGS sequence"/>
</dbReference>
<proteinExistence type="predicted"/>
<evidence type="ECO:0000256" key="1">
    <source>
        <dbReference type="SAM" id="MobiDB-lite"/>
    </source>
</evidence>
<organism evidence="2 3">
    <name type="scientific">Microbacterium dauci</name>
    <dbReference type="NCBI Taxonomy" id="3048008"/>
    <lineage>
        <taxon>Bacteria</taxon>
        <taxon>Bacillati</taxon>
        <taxon>Actinomycetota</taxon>
        <taxon>Actinomycetes</taxon>
        <taxon>Micrococcales</taxon>
        <taxon>Microbacteriaceae</taxon>
        <taxon>Microbacterium</taxon>
    </lineage>
</organism>
<dbReference type="Gene3D" id="2.60.40.1180">
    <property type="entry name" value="Golgi alpha-mannosidase II"/>
    <property type="match status" value="1"/>
</dbReference>
<evidence type="ECO:0000313" key="2">
    <source>
        <dbReference type="EMBL" id="MDJ1114626.1"/>
    </source>
</evidence>
<dbReference type="EMBL" id="JASJND010000006">
    <property type="protein sequence ID" value="MDJ1114626.1"/>
    <property type="molecule type" value="Genomic_DNA"/>
</dbReference>
<feature type="region of interest" description="Disordered" evidence="1">
    <location>
        <begin position="287"/>
        <end position="317"/>
    </location>
</feature>
<sequence length="425" mass="45283">MSELDDRIEAHIPALREALAGQDEVVDVLVDAATHAWLTRSLDLRVHGEQRAQARDRLTSRFTLGGACFAGRYAGNLAGLRDEIPYLRDLGVTLLRVESPFETGADGTPDLRRIDRGLGSLQRMVELTDALRLAGISLALPVAASGDVVAFVRDVLFLVDHGVEAFVVDDTATAAVLAAVLAISAPGVVVLPGSPGAAPLWQSFLTGHAAPLRRAIRWRDGSSRVVAVRDAEAVDGLGCGTTASLAGVDTDDPHGEARAVLAHALALSVPGIPMLWLGDEVGQLDDPSYRDDPDRRGDERWLHRGQNPRDRYATRADATTSAGRMFSAITKLIAVRHTTPEFDGTRLVGFDVPGDTIAAFQRPDDDTVVLVLANVGAEAASVDATTLSGFEPAAWDLIEGVEVDMTDGVTLAPCGFRWLRVTPRG</sequence>
<dbReference type="InterPro" id="IPR013780">
    <property type="entry name" value="Glyco_hydro_b"/>
</dbReference>
<reference evidence="2 3" key="1">
    <citation type="submission" date="2023-05" db="EMBL/GenBank/DDBJ databases">
        <title>Microbacterium dauci sp.nov., Isolated from Carrot Rhizosphere Soil.</title>
        <authorList>
            <person name="Xiao Z."/>
            <person name="Zheng J."/>
        </authorList>
    </citation>
    <scope>NUCLEOTIDE SEQUENCE [LARGE SCALE GENOMIC DNA]</scope>
    <source>
        <strain evidence="2 3">LX3-4</strain>
    </source>
</reference>
<dbReference type="RefSeq" id="WP_283716290.1">
    <property type="nucleotide sequence ID" value="NZ_JASJND010000006.1"/>
</dbReference>
<feature type="compositionally biased region" description="Basic and acidic residues" evidence="1">
    <location>
        <begin position="287"/>
        <end position="314"/>
    </location>
</feature>
<evidence type="ECO:0000313" key="3">
    <source>
        <dbReference type="Proteomes" id="UP001321481"/>
    </source>
</evidence>
<protein>
    <submittedName>
        <fullName evidence="2">DUF3459 domain-containing protein</fullName>
    </submittedName>
</protein>
<gene>
    <name evidence="2" type="ORF">QNI14_09185</name>
</gene>
<name>A0ABT6ZEN7_9MICO</name>
<dbReference type="SUPFAM" id="SSF51011">
    <property type="entry name" value="Glycosyl hydrolase domain"/>
    <property type="match status" value="1"/>
</dbReference>